<gene>
    <name evidence="10" type="ordered locus">Ornrh_1425</name>
</gene>
<dbReference type="GO" id="GO:0016020">
    <property type="term" value="C:membrane"/>
    <property type="evidence" value="ECO:0007669"/>
    <property type="project" value="TreeGrafter"/>
</dbReference>
<dbReference type="GO" id="GO:0046872">
    <property type="term" value="F:metal ion binding"/>
    <property type="evidence" value="ECO:0007669"/>
    <property type="project" value="UniProtKB-KW"/>
</dbReference>
<dbReference type="InterPro" id="IPR051156">
    <property type="entry name" value="Mito/Outer_Membr_Metalloprot"/>
</dbReference>
<dbReference type="PATRIC" id="fig|867902.3.peg.1397"/>
<dbReference type="Proteomes" id="UP000006051">
    <property type="component" value="Chromosome"/>
</dbReference>
<dbReference type="InterPro" id="IPR001915">
    <property type="entry name" value="Peptidase_M48"/>
</dbReference>
<keyword evidence="8" id="KW-0472">Membrane</keyword>
<keyword evidence="11" id="KW-1185">Reference proteome</keyword>
<keyword evidence="1 6" id="KW-0645">Protease</keyword>
<feature type="region of interest" description="Disordered" evidence="7">
    <location>
        <begin position="227"/>
        <end position="246"/>
    </location>
</feature>
<accession>I4A0W4</accession>
<feature type="domain" description="Peptidase M48" evidence="9">
    <location>
        <begin position="71"/>
        <end position="250"/>
    </location>
</feature>
<dbReference type="RefSeq" id="WP_014791160.1">
    <property type="nucleotide sequence ID" value="NC_018016.1"/>
</dbReference>
<dbReference type="eggNOG" id="COG4783">
    <property type="taxonomic scope" value="Bacteria"/>
</dbReference>
<feature type="transmembrane region" description="Helical" evidence="8">
    <location>
        <begin position="6"/>
        <end position="25"/>
    </location>
</feature>
<comment type="cofactor">
    <cofactor evidence="6">
        <name>Zn(2+)</name>
        <dbReference type="ChEBI" id="CHEBI:29105"/>
    </cofactor>
    <text evidence="6">Binds 1 zinc ion per subunit.</text>
</comment>
<dbReference type="AlphaFoldDB" id="I4A0W4"/>
<dbReference type="CDD" id="cd07331">
    <property type="entry name" value="M48C_Oma1_like"/>
    <property type="match status" value="1"/>
</dbReference>
<dbReference type="GeneID" id="71568783"/>
<keyword evidence="2" id="KW-0479">Metal-binding</keyword>
<organism evidence="10 11">
    <name type="scientific">Ornithobacterium rhinotracheale (strain ATCC 51463 / DSM 15997 / CCUG 23171 / CIP 104009 / LMG 9086)</name>
    <dbReference type="NCBI Taxonomy" id="867902"/>
    <lineage>
        <taxon>Bacteria</taxon>
        <taxon>Pseudomonadati</taxon>
        <taxon>Bacteroidota</taxon>
        <taxon>Flavobacteriia</taxon>
        <taxon>Flavobacteriales</taxon>
        <taxon>Weeksellaceae</taxon>
        <taxon>Ornithobacterium</taxon>
    </lineage>
</organism>
<dbReference type="STRING" id="867902.Ornrh_1425"/>
<protein>
    <submittedName>
        <fullName evidence="10">Peptidase family M48</fullName>
    </submittedName>
</protein>
<dbReference type="GO" id="GO:0051603">
    <property type="term" value="P:proteolysis involved in protein catabolic process"/>
    <property type="evidence" value="ECO:0007669"/>
    <property type="project" value="TreeGrafter"/>
</dbReference>
<evidence type="ECO:0000256" key="4">
    <source>
        <dbReference type="ARBA" id="ARBA00022833"/>
    </source>
</evidence>
<dbReference type="Pfam" id="PF01435">
    <property type="entry name" value="Peptidase_M48"/>
    <property type="match status" value="1"/>
</dbReference>
<keyword evidence="8" id="KW-1133">Transmembrane helix</keyword>
<dbReference type="GeneID" id="97258077"/>
<evidence type="ECO:0000259" key="9">
    <source>
        <dbReference type="Pfam" id="PF01435"/>
    </source>
</evidence>
<evidence type="ECO:0000256" key="8">
    <source>
        <dbReference type="SAM" id="Phobius"/>
    </source>
</evidence>
<dbReference type="PANTHER" id="PTHR22726">
    <property type="entry name" value="METALLOENDOPEPTIDASE OMA1"/>
    <property type="match status" value="1"/>
</dbReference>
<feature type="compositionally biased region" description="Polar residues" evidence="7">
    <location>
        <begin position="228"/>
        <end position="243"/>
    </location>
</feature>
<evidence type="ECO:0000313" key="11">
    <source>
        <dbReference type="Proteomes" id="UP000006051"/>
    </source>
</evidence>
<proteinExistence type="inferred from homology"/>
<keyword evidence="5 6" id="KW-0482">Metalloprotease</keyword>
<sequence>MRTNKVFFRLIIAIGIALFALFRYYSNSSMNEITGEKQHISISPEQEIRLGLDGRDYMIRESGGLLQDARTQEFIKQLGHKIVNNSAAHKTPYQFNFHVLADPNTVNAFALPGGQIFITVGLLKRLKTEGQIAGVLGHEIGHVVARHSAEQMAKQQLTQGLVGAAGVAGGDVNSAQYAQMIANMINLKYGRGDELEADDLGVRFMIEAGYDPHELIEVMKVLEEASGGNRQPEFTSTHPSPTNRMEKIKTAIEKYKNQ</sequence>
<name>I4A0W4_ORNRL</name>
<keyword evidence="4 6" id="KW-0862">Zinc</keyword>
<dbReference type="HOGENOM" id="CLU_029002_5_2_10"/>
<dbReference type="PANTHER" id="PTHR22726:SF1">
    <property type="entry name" value="METALLOENDOPEPTIDASE OMA1, MITOCHONDRIAL"/>
    <property type="match status" value="1"/>
</dbReference>
<evidence type="ECO:0000256" key="3">
    <source>
        <dbReference type="ARBA" id="ARBA00022801"/>
    </source>
</evidence>
<dbReference type="EMBL" id="CP003283">
    <property type="protein sequence ID" value="AFL97598.1"/>
    <property type="molecule type" value="Genomic_DNA"/>
</dbReference>
<evidence type="ECO:0000256" key="5">
    <source>
        <dbReference type="ARBA" id="ARBA00023049"/>
    </source>
</evidence>
<keyword evidence="8" id="KW-0812">Transmembrane</keyword>
<evidence type="ECO:0000313" key="10">
    <source>
        <dbReference type="EMBL" id="AFL97598.1"/>
    </source>
</evidence>
<dbReference type="Gene3D" id="3.30.2010.10">
    <property type="entry name" value="Metalloproteases ('zincins'), catalytic domain"/>
    <property type="match status" value="1"/>
</dbReference>
<keyword evidence="3 6" id="KW-0378">Hydrolase</keyword>
<evidence type="ECO:0000256" key="6">
    <source>
        <dbReference type="RuleBase" id="RU003983"/>
    </source>
</evidence>
<evidence type="ECO:0000256" key="2">
    <source>
        <dbReference type="ARBA" id="ARBA00022723"/>
    </source>
</evidence>
<reference evidence="10 11" key="1">
    <citation type="submission" date="2012-06" db="EMBL/GenBank/DDBJ databases">
        <title>The complete genome of Ornithobacterium rhinotracheale DSM 15997.</title>
        <authorList>
            <consortium name="US DOE Joint Genome Institute (JGI-PGF)"/>
            <person name="Lucas S."/>
            <person name="Copeland A."/>
            <person name="Lapidus A."/>
            <person name="Goodwin L."/>
            <person name="Pitluck S."/>
            <person name="Peters L."/>
            <person name="Mikhailova N."/>
            <person name="Teshima H."/>
            <person name="Kyrpides N."/>
            <person name="Mavromatis K."/>
            <person name="Pagani I."/>
            <person name="Ivanova N."/>
            <person name="Ovchinnikova G."/>
            <person name="Zeytun A."/>
            <person name="Detter J.C."/>
            <person name="Han C."/>
            <person name="Land M."/>
            <person name="Hauser L."/>
            <person name="Markowitz V."/>
            <person name="Cheng J.-F."/>
            <person name="Hugenholtz P."/>
            <person name="Woyke T."/>
            <person name="Wu D."/>
            <person name="Lang E."/>
            <person name="Kopitz M."/>
            <person name="Brambilla E."/>
            <person name="Klenk H.-P."/>
            <person name="Eisen J.A."/>
        </authorList>
    </citation>
    <scope>NUCLEOTIDE SEQUENCE [LARGE SCALE GENOMIC DNA]</scope>
    <source>
        <strain evidence="11">ATCC 51463 / DSM 15997 / CCUG 23171 / LMG 9086</strain>
    </source>
</reference>
<comment type="similarity">
    <text evidence="6">Belongs to the peptidase M48 family.</text>
</comment>
<evidence type="ECO:0000256" key="7">
    <source>
        <dbReference type="SAM" id="MobiDB-lite"/>
    </source>
</evidence>
<dbReference type="GO" id="GO:0004222">
    <property type="term" value="F:metalloendopeptidase activity"/>
    <property type="evidence" value="ECO:0007669"/>
    <property type="project" value="InterPro"/>
</dbReference>
<evidence type="ECO:0000256" key="1">
    <source>
        <dbReference type="ARBA" id="ARBA00022670"/>
    </source>
</evidence>
<dbReference type="KEGG" id="orh:Ornrh_1425"/>